<protein>
    <submittedName>
        <fullName evidence="1">Putative secreted protein</fullName>
    </submittedName>
</protein>
<proteinExistence type="predicted"/>
<accession>A0A2M4C9S7</accession>
<name>A0A2M4C9S7_9DIPT</name>
<reference evidence="1" key="1">
    <citation type="submission" date="2018-01" db="EMBL/GenBank/DDBJ databases">
        <title>An insight into the sialome of Amazonian anophelines.</title>
        <authorList>
            <person name="Ribeiro J.M."/>
            <person name="Scarpassa V."/>
            <person name="Calvo E."/>
        </authorList>
    </citation>
    <scope>NUCLEOTIDE SEQUENCE</scope>
    <source>
        <tissue evidence="1">Salivary glands</tissue>
    </source>
</reference>
<dbReference type="EMBL" id="GGFJ01012868">
    <property type="protein sequence ID" value="MBW62009.1"/>
    <property type="molecule type" value="Transcribed_RNA"/>
</dbReference>
<dbReference type="AlphaFoldDB" id="A0A2M4C9S7"/>
<evidence type="ECO:0000313" key="1">
    <source>
        <dbReference type="EMBL" id="MBW62009.1"/>
    </source>
</evidence>
<sequence length="92" mass="10758">MRIGFPVFAFQATAHSLLLPFRGVRAESRDRRGVLIRPAYLPSSVERNDEVSVVFFDNPRQMLAKDRSRDTRRQRLANVSYRFLAWFGLLMN</sequence>
<organism evidence="1">
    <name type="scientific">Anopheles marajoara</name>
    <dbReference type="NCBI Taxonomy" id="58244"/>
    <lineage>
        <taxon>Eukaryota</taxon>
        <taxon>Metazoa</taxon>
        <taxon>Ecdysozoa</taxon>
        <taxon>Arthropoda</taxon>
        <taxon>Hexapoda</taxon>
        <taxon>Insecta</taxon>
        <taxon>Pterygota</taxon>
        <taxon>Neoptera</taxon>
        <taxon>Endopterygota</taxon>
        <taxon>Diptera</taxon>
        <taxon>Nematocera</taxon>
        <taxon>Culicoidea</taxon>
        <taxon>Culicidae</taxon>
        <taxon>Anophelinae</taxon>
        <taxon>Anopheles</taxon>
    </lineage>
</organism>